<comment type="caution">
    <text evidence="1">The sequence shown here is derived from an EMBL/GenBank/DDBJ whole genome shotgun (WGS) entry which is preliminary data.</text>
</comment>
<protein>
    <submittedName>
        <fullName evidence="1">Uncharacterized protein</fullName>
    </submittedName>
</protein>
<gene>
    <name evidence="1" type="ORF">HNQ50_002467</name>
</gene>
<keyword evidence="2" id="KW-1185">Reference proteome</keyword>
<organism evidence="1 2">
    <name type="scientific">Silvimonas terrae</name>
    <dbReference type="NCBI Taxonomy" id="300266"/>
    <lineage>
        <taxon>Bacteria</taxon>
        <taxon>Pseudomonadati</taxon>
        <taxon>Pseudomonadota</taxon>
        <taxon>Betaproteobacteria</taxon>
        <taxon>Neisseriales</taxon>
        <taxon>Chitinibacteraceae</taxon>
        <taxon>Silvimonas</taxon>
    </lineage>
</organism>
<proteinExistence type="predicted"/>
<name>A0A840RFD5_9NEIS</name>
<evidence type="ECO:0000313" key="1">
    <source>
        <dbReference type="EMBL" id="MBB5191737.1"/>
    </source>
</evidence>
<sequence length="88" mass="10055">MTRLEQKTTPIALREETLGVIMATTITVYRIRFWDINTCQHVLSEGFLTKEAAEAEHLEIEPRSGIDVERSAVLHGRYPPSRAVQQTF</sequence>
<reference evidence="1 2" key="1">
    <citation type="submission" date="2020-08" db="EMBL/GenBank/DDBJ databases">
        <title>Genomic Encyclopedia of Type Strains, Phase IV (KMG-IV): sequencing the most valuable type-strain genomes for metagenomic binning, comparative biology and taxonomic classification.</title>
        <authorList>
            <person name="Goeker M."/>
        </authorList>
    </citation>
    <scope>NUCLEOTIDE SEQUENCE [LARGE SCALE GENOMIC DNA]</scope>
    <source>
        <strain evidence="1 2">DSM 18233</strain>
    </source>
</reference>
<evidence type="ECO:0000313" key="2">
    <source>
        <dbReference type="Proteomes" id="UP000543030"/>
    </source>
</evidence>
<dbReference type="Proteomes" id="UP000543030">
    <property type="component" value="Unassembled WGS sequence"/>
</dbReference>
<dbReference type="RefSeq" id="WP_184101022.1">
    <property type="nucleotide sequence ID" value="NZ_JACHHN010000004.1"/>
</dbReference>
<dbReference type="AlphaFoldDB" id="A0A840RFD5"/>
<accession>A0A840RFD5</accession>
<dbReference type="EMBL" id="JACHHN010000004">
    <property type="protein sequence ID" value="MBB5191737.1"/>
    <property type="molecule type" value="Genomic_DNA"/>
</dbReference>